<accession>A0ABM9RP63</accession>
<dbReference type="Gene3D" id="1.10.30.50">
    <property type="match status" value="1"/>
</dbReference>
<gene>
    <name evidence="2" type="ORF">ATCC9714_14981</name>
</gene>
<sequence>MIKINKQAEPPKILLDNKEKWTNNLMEAVKKYGSYKKIPRDEKEKLLKNYKHRDIQSILFDSSYMKCVFCECKPAEGGNIEVEHFAPKSLYPHLTFEWSNLLPICRNCNGSKSNHDTLNSVIINPSEADPDRYFDFKTLKMVTSDTSPNKDISENTLNVISNLNSPSLFRVRADLLYTLATYEDDLEYHIKEIESSGTERQRSIRINKLKKSLELIEELCKPNEKYSGFVKNYVFKSDVITKAKKIVSEFFSTLD</sequence>
<keyword evidence="3" id="KW-1185">Reference proteome</keyword>
<protein>
    <recommendedName>
        <fullName evidence="1">HNH nuclease domain-containing protein</fullName>
    </recommendedName>
</protein>
<evidence type="ECO:0000313" key="3">
    <source>
        <dbReference type="Proteomes" id="UP000032811"/>
    </source>
</evidence>
<dbReference type="Proteomes" id="UP000032811">
    <property type="component" value="Chromosome 1"/>
</dbReference>
<evidence type="ECO:0000313" key="2">
    <source>
        <dbReference type="EMBL" id="CEJ73610.1"/>
    </source>
</evidence>
<feature type="domain" description="HNH nuclease" evidence="1">
    <location>
        <begin position="54"/>
        <end position="110"/>
    </location>
</feature>
<reference evidence="2 3" key="1">
    <citation type="submission" date="2014-11" db="EMBL/GenBank/DDBJ databases">
        <authorList>
            <person name="Aslett M.A."/>
            <person name="De Silva N."/>
        </authorList>
    </citation>
    <scope>NUCLEOTIDE SEQUENCE [LARGE SCALE GENOMIC DNA]</scope>
    <source>
        <strain evidence="2 3">ATCC9714</strain>
    </source>
</reference>
<dbReference type="SMART" id="SM00507">
    <property type="entry name" value="HNHc"/>
    <property type="match status" value="1"/>
</dbReference>
<proteinExistence type="predicted"/>
<dbReference type="RefSeq" id="WP_021124417.1">
    <property type="nucleotide sequence ID" value="NZ_CDNJ01000003.1"/>
</dbReference>
<dbReference type="GeneID" id="97537343"/>
<name>A0ABM9RP63_PARSO</name>
<dbReference type="EMBL" id="LN679998">
    <property type="protein sequence ID" value="CEJ73610.1"/>
    <property type="molecule type" value="Genomic_DNA"/>
</dbReference>
<organism evidence="2 3">
    <name type="scientific">Paraclostridium sordellii</name>
    <name type="common">Clostridium sordellii</name>
    <dbReference type="NCBI Taxonomy" id="1505"/>
    <lineage>
        <taxon>Bacteria</taxon>
        <taxon>Bacillati</taxon>
        <taxon>Bacillota</taxon>
        <taxon>Clostridia</taxon>
        <taxon>Peptostreptococcales</taxon>
        <taxon>Peptostreptococcaceae</taxon>
        <taxon>Paraclostridium</taxon>
    </lineage>
</organism>
<evidence type="ECO:0000259" key="1">
    <source>
        <dbReference type="SMART" id="SM00507"/>
    </source>
</evidence>
<dbReference type="InterPro" id="IPR003615">
    <property type="entry name" value="HNH_nuc"/>
</dbReference>
<dbReference type="CDD" id="cd00085">
    <property type="entry name" value="HNHc"/>
    <property type="match status" value="1"/>
</dbReference>